<dbReference type="PANTHER" id="PTHR37799">
    <property type="entry name" value="37S RIBOSOMAL PROTEIN S25, MITOCHONDRIAL"/>
    <property type="match status" value="1"/>
</dbReference>
<evidence type="ECO:0000256" key="6">
    <source>
        <dbReference type="ARBA" id="ARBA00035137"/>
    </source>
</evidence>
<reference evidence="9" key="1">
    <citation type="submission" date="2023-08" db="EMBL/GenBank/DDBJ databases">
        <title>Black Yeasts Isolated from many extreme environments.</title>
        <authorList>
            <person name="Coleine C."/>
            <person name="Stajich J.E."/>
            <person name="Selbmann L."/>
        </authorList>
    </citation>
    <scope>NUCLEOTIDE SEQUENCE</scope>
    <source>
        <strain evidence="9">CCFEE 5810</strain>
    </source>
</reference>
<evidence type="ECO:0000256" key="5">
    <source>
        <dbReference type="ARBA" id="ARBA00023274"/>
    </source>
</evidence>
<evidence type="ECO:0000313" key="9">
    <source>
        <dbReference type="EMBL" id="KAK5701636.1"/>
    </source>
</evidence>
<dbReference type="InterPro" id="IPR059242">
    <property type="entry name" value="mS23_dom"/>
</dbReference>
<evidence type="ECO:0000256" key="7">
    <source>
        <dbReference type="ARBA" id="ARBA00035421"/>
    </source>
</evidence>
<dbReference type="InterPro" id="IPR016939">
    <property type="entry name" value="Ribosomal_mS23_fun"/>
</dbReference>
<evidence type="ECO:0000256" key="2">
    <source>
        <dbReference type="ARBA" id="ARBA00009864"/>
    </source>
</evidence>
<keyword evidence="5" id="KW-0687">Ribonucleoprotein</keyword>
<organism evidence="9 10">
    <name type="scientific">Elasticomyces elasticus</name>
    <dbReference type="NCBI Taxonomy" id="574655"/>
    <lineage>
        <taxon>Eukaryota</taxon>
        <taxon>Fungi</taxon>
        <taxon>Dikarya</taxon>
        <taxon>Ascomycota</taxon>
        <taxon>Pezizomycotina</taxon>
        <taxon>Dothideomycetes</taxon>
        <taxon>Dothideomycetidae</taxon>
        <taxon>Mycosphaerellales</taxon>
        <taxon>Teratosphaeriaceae</taxon>
        <taxon>Elasticomyces</taxon>
    </lineage>
</organism>
<gene>
    <name evidence="9" type="primary">RSM25</name>
    <name evidence="9" type="ORF">LTR97_004454</name>
</gene>
<evidence type="ECO:0000256" key="1">
    <source>
        <dbReference type="ARBA" id="ARBA00004173"/>
    </source>
</evidence>
<dbReference type="AlphaFoldDB" id="A0AAN7ZP01"/>
<sequence length="284" mass="31707">MGRYNLAPQRVQSHATALLSAGRLATPPPWYPILSQIPPSAILSRPALQRSQRPGSKASKKSRLFKPLRLNYEEDRLRWEYFNDHPWELAKPRVVLEDEGRDGEKYDWSVSLDHSLRRPKMGSLSEEGIELDQDWDRTAESQAGRPINGEAVVQRTNYLLKHSSGHTHATASAQALSEFARLRHYQETTLRVAREEAQSTGAFFGAGPNEVGMKLEDVQYENWRKWAGEQVEALRQLQGSAYTGNEAETLESTGEAREALQEVGGSVPGSKRGHEARGGAAIHA</sequence>
<evidence type="ECO:0000256" key="8">
    <source>
        <dbReference type="SAM" id="MobiDB-lite"/>
    </source>
</evidence>
<comment type="subcellular location">
    <subcellularLocation>
        <location evidence="1">Mitochondrion</location>
    </subcellularLocation>
</comment>
<name>A0AAN7ZP01_9PEZI</name>
<dbReference type="PANTHER" id="PTHR37799:SF1">
    <property type="entry name" value="SMALL RIBOSOMAL SUBUNIT PROTEIN MS23"/>
    <property type="match status" value="1"/>
</dbReference>
<dbReference type="GO" id="GO:0003735">
    <property type="term" value="F:structural constituent of ribosome"/>
    <property type="evidence" value="ECO:0007669"/>
    <property type="project" value="InterPro"/>
</dbReference>
<proteinExistence type="inferred from homology"/>
<comment type="caution">
    <text evidence="9">The sequence shown here is derived from an EMBL/GenBank/DDBJ whole genome shotgun (WGS) entry which is preliminary data.</text>
</comment>
<accession>A0AAN7ZP01</accession>
<protein>
    <recommendedName>
        <fullName evidence="6">Small ribosomal subunit protein mS23</fullName>
    </recommendedName>
    <alternativeName>
        <fullName evidence="7">37S ribosomal protein S25, mitochondrial</fullName>
    </alternativeName>
</protein>
<dbReference type="GO" id="GO:0005763">
    <property type="term" value="C:mitochondrial small ribosomal subunit"/>
    <property type="evidence" value="ECO:0007669"/>
    <property type="project" value="InterPro"/>
</dbReference>
<evidence type="ECO:0000256" key="4">
    <source>
        <dbReference type="ARBA" id="ARBA00023128"/>
    </source>
</evidence>
<dbReference type="Proteomes" id="UP001310594">
    <property type="component" value="Unassembled WGS sequence"/>
</dbReference>
<evidence type="ECO:0000256" key="3">
    <source>
        <dbReference type="ARBA" id="ARBA00022980"/>
    </source>
</evidence>
<dbReference type="CDD" id="cd23701">
    <property type="entry name" value="At1g26750"/>
    <property type="match status" value="1"/>
</dbReference>
<dbReference type="Pfam" id="PF13741">
    <property type="entry name" value="MRP-S25"/>
    <property type="match status" value="2"/>
</dbReference>
<comment type="similarity">
    <text evidence="2">Belongs to the mitochondrion-specific ribosomal protein mS23 family.</text>
</comment>
<keyword evidence="3" id="KW-0689">Ribosomal protein</keyword>
<evidence type="ECO:0000313" key="10">
    <source>
        <dbReference type="Proteomes" id="UP001310594"/>
    </source>
</evidence>
<dbReference type="EMBL" id="JAVRQU010000006">
    <property type="protein sequence ID" value="KAK5701636.1"/>
    <property type="molecule type" value="Genomic_DNA"/>
</dbReference>
<keyword evidence="4" id="KW-0496">Mitochondrion</keyword>
<feature type="region of interest" description="Disordered" evidence="8">
    <location>
        <begin position="260"/>
        <end position="284"/>
    </location>
</feature>